<keyword evidence="4" id="KW-1185">Reference proteome</keyword>
<dbReference type="SFLD" id="SFLDS00019">
    <property type="entry name" value="Glutathione_Transferase_(cytos"/>
    <property type="match status" value="1"/>
</dbReference>
<dbReference type="InterPro" id="IPR026928">
    <property type="entry name" value="FAX/IsoI-like"/>
</dbReference>
<dbReference type="PANTHER" id="PTHR12289">
    <property type="entry name" value="METAXIN RELATED"/>
    <property type="match status" value="1"/>
</dbReference>
<dbReference type="CDD" id="cd03193">
    <property type="entry name" value="GST_C_Metaxin"/>
    <property type="match status" value="1"/>
</dbReference>
<dbReference type="InterPro" id="IPR012336">
    <property type="entry name" value="Thioredoxin-like_fold"/>
</dbReference>
<dbReference type="InterPro" id="IPR033468">
    <property type="entry name" value="Metaxin_GST"/>
</dbReference>
<dbReference type="SFLD" id="SFLDG01180">
    <property type="entry name" value="SUF1"/>
    <property type="match status" value="1"/>
</dbReference>
<organism evidence="3 4">
    <name type="scientific">Methylovirgula ligni</name>
    <dbReference type="NCBI Taxonomy" id="569860"/>
    <lineage>
        <taxon>Bacteria</taxon>
        <taxon>Pseudomonadati</taxon>
        <taxon>Pseudomonadota</taxon>
        <taxon>Alphaproteobacteria</taxon>
        <taxon>Hyphomicrobiales</taxon>
        <taxon>Beijerinckiaceae</taxon>
        <taxon>Methylovirgula</taxon>
    </lineage>
</organism>
<dbReference type="Proteomes" id="UP000256900">
    <property type="component" value="Unassembled WGS sequence"/>
</dbReference>
<dbReference type="SFLD" id="SFLDG01200">
    <property type="entry name" value="SUF1.1"/>
    <property type="match status" value="1"/>
</dbReference>
<accession>A0A3D9Z7N9</accession>
<dbReference type="InterPro" id="IPR050931">
    <property type="entry name" value="Mito_Protein_Transport_Metaxin"/>
</dbReference>
<protein>
    <submittedName>
        <fullName evidence="3">Glutathione S-transferase</fullName>
    </submittedName>
</protein>
<keyword evidence="3" id="KW-0808">Transferase</keyword>
<dbReference type="Pfam" id="PF17171">
    <property type="entry name" value="GST_C_6"/>
    <property type="match status" value="1"/>
</dbReference>
<dbReference type="InterPro" id="IPR036249">
    <property type="entry name" value="Thioredoxin-like_sf"/>
</dbReference>
<dbReference type="PANTHER" id="PTHR12289:SF41">
    <property type="entry name" value="FAILED AXON CONNECTIONS-RELATED"/>
    <property type="match status" value="1"/>
</dbReference>
<dbReference type="Gene3D" id="1.20.1050.130">
    <property type="match status" value="1"/>
</dbReference>
<comment type="caution">
    <text evidence="3">The sequence shown here is derived from an EMBL/GenBank/DDBJ whole genome shotgun (WGS) entry which is preliminary data.</text>
</comment>
<proteinExistence type="predicted"/>
<dbReference type="AlphaFoldDB" id="A0A3D9Z7N9"/>
<dbReference type="CDD" id="cd03080">
    <property type="entry name" value="GST_N_Metaxin_like"/>
    <property type="match status" value="1"/>
</dbReference>
<dbReference type="SUPFAM" id="SSF47616">
    <property type="entry name" value="GST C-terminal domain-like"/>
    <property type="match status" value="1"/>
</dbReference>
<reference evidence="3 4" key="1">
    <citation type="submission" date="2018-08" db="EMBL/GenBank/DDBJ databases">
        <title>Genomic Encyclopedia of Type Strains, Phase IV (KMG-IV): sequencing the most valuable type-strain genomes for metagenomic binning, comparative biology and taxonomic classification.</title>
        <authorList>
            <person name="Goeker M."/>
        </authorList>
    </citation>
    <scope>NUCLEOTIDE SEQUENCE [LARGE SCALE GENOMIC DNA]</scope>
    <source>
        <strain evidence="3 4">BW863</strain>
    </source>
</reference>
<dbReference type="GO" id="GO:0016740">
    <property type="term" value="F:transferase activity"/>
    <property type="evidence" value="ECO:0007669"/>
    <property type="project" value="UniProtKB-KW"/>
</dbReference>
<dbReference type="EMBL" id="QUMO01000002">
    <property type="protein sequence ID" value="REF87306.1"/>
    <property type="molecule type" value="Genomic_DNA"/>
</dbReference>
<feature type="domain" description="Metaxin glutathione S-transferase" evidence="1">
    <location>
        <begin position="179"/>
        <end position="239"/>
    </location>
</feature>
<gene>
    <name evidence="3" type="ORF">DES32_0926</name>
</gene>
<feature type="domain" description="Thioredoxin-like fold" evidence="2">
    <location>
        <begin position="36"/>
        <end position="127"/>
    </location>
</feature>
<evidence type="ECO:0000313" key="3">
    <source>
        <dbReference type="EMBL" id="REF87306.1"/>
    </source>
</evidence>
<dbReference type="InterPro" id="IPR040079">
    <property type="entry name" value="Glutathione_S-Trfase"/>
</dbReference>
<dbReference type="Pfam" id="PF17172">
    <property type="entry name" value="GST_N_4"/>
    <property type="match status" value="1"/>
</dbReference>
<evidence type="ECO:0000313" key="4">
    <source>
        <dbReference type="Proteomes" id="UP000256900"/>
    </source>
</evidence>
<dbReference type="SUPFAM" id="SSF52833">
    <property type="entry name" value="Thioredoxin-like"/>
    <property type="match status" value="1"/>
</dbReference>
<sequence>MAPYTARGADGGHRILIVLYSYPTLFGVADNNGYGLKVFAFLRLVGLPFRHEHVFDASHAPRGQLPYIVDDGETIGDSNTIIAHLISKYRLMIDAALDARQRDLNLLVVRLLDDLYWVMSYSRWKDERYWPAFSAALMREHPHLTDDDIVQAREFNLKRYYFQGIGRYEPDAAYARGLADLHVLADLIAPNDYVHGAKPTSVDAAIYGFVANIHFYDIDTPLKEFVSGHPALVRHCEAIHEAVKRGL</sequence>
<evidence type="ECO:0000259" key="1">
    <source>
        <dbReference type="Pfam" id="PF17171"/>
    </source>
</evidence>
<evidence type="ECO:0000259" key="2">
    <source>
        <dbReference type="Pfam" id="PF17172"/>
    </source>
</evidence>
<name>A0A3D9Z7N9_9HYPH</name>
<dbReference type="InterPro" id="IPR036282">
    <property type="entry name" value="Glutathione-S-Trfase_C_sf"/>
</dbReference>